<name>A0A5C5Y2G0_9PLAN</name>
<comment type="caution">
    <text evidence="1">The sequence shown here is derived from an EMBL/GenBank/DDBJ whole genome shotgun (WGS) entry which is preliminary data.</text>
</comment>
<keyword evidence="2" id="KW-1185">Reference proteome</keyword>
<dbReference type="EMBL" id="SJPL01000001">
    <property type="protein sequence ID" value="TWT69188.1"/>
    <property type="molecule type" value="Genomic_DNA"/>
</dbReference>
<accession>A0A5C5Y2G0</accession>
<evidence type="ECO:0000313" key="2">
    <source>
        <dbReference type="Proteomes" id="UP000317238"/>
    </source>
</evidence>
<protein>
    <submittedName>
        <fullName evidence="1">Uncharacterized protein</fullName>
    </submittedName>
</protein>
<proteinExistence type="predicted"/>
<sequence>MAAPTYHELYKKRPSVAEFPNADCRNRESTRFCVRGLLKAQAVSLWHALAFNLLRMVHLGAST</sequence>
<organism evidence="1 2">
    <name type="scientific">Crateriforma conspicua</name>
    <dbReference type="NCBI Taxonomy" id="2527996"/>
    <lineage>
        <taxon>Bacteria</taxon>
        <taxon>Pseudomonadati</taxon>
        <taxon>Planctomycetota</taxon>
        <taxon>Planctomycetia</taxon>
        <taxon>Planctomycetales</taxon>
        <taxon>Planctomycetaceae</taxon>
        <taxon>Crateriforma</taxon>
    </lineage>
</organism>
<reference evidence="1 2" key="1">
    <citation type="submission" date="2019-02" db="EMBL/GenBank/DDBJ databases">
        <title>Deep-cultivation of Planctomycetes and their phenomic and genomic characterization uncovers novel biology.</title>
        <authorList>
            <person name="Wiegand S."/>
            <person name="Jogler M."/>
            <person name="Boedeker C."/>
            <person name="Pinto D."/>
            <person name="Vollmers J."/>
            <person name="Rivas-Marin E."/>
            <person name="Kohn T."/>
            <person name="Peeters S.H."/>
            <person name="Heuer A."/>
            <person name="Rast P."/>
            <person name="Oberbeckmann S."/>
            <person name="Bunk B."/>
            <person name="Jeske O."/>
            <person name="Meyerdierks A."/>
            <person name="Storesund J.E."/>
            <person name="Kallscheuer N."/>
            <person name="Luecker S."/>
            <person name="Lage O.M."/>
            <person name="Pohl T."/>
            <person name="Merkel B.J."/>
            <person name="Hornburger P."/>
            <person name="Mueller R.-W."/>
            <person name="Bruemmer F."/>
            <person name="Labrenz M."/>
            <person name="Spormann A.M."/>
            <person name="Op Den Camp H."/>
            <person name="Overmann J."/>
            <person name="Amann R."/>
            <person name="Jetten M.S.M."/>
            <person name="Mascher T."/>
            <person name="Medema M.H."/>
            <person name="Devos D.P."/>
            <person name="Kaster A.-K."/>
            <person name="Ovreas L."/>
            <person name="Rohde M."/>
            <person name="Galperin M.Y."/>
            <person name="Jogler C."/>
        </authorList>
    </citation>
    <scope>NUCLEOTIDE SEQUENCE [LARGE SCALE GENOMIC DNA]</scope>
    <source>
        <strain evidence="1 2">Pan14r</strain>
    </source>
</reference>
<gene>
    <name evidence="1" type="ORF">Pan14r_14730</name>
</gene>
<dbReference type="AlphaFoldDB" id="A0A5C5Y2G0"/>
<dbReference type="Proteomes" id="UP000317238">
    <property type="component" value="Unassembled WGS sequence"/>
</dbReference>
<evidence type="ECO:0000313" key="1">
    <source>
        <dbReference type="EMBL" id="TWT69188.1"/>
    </source>
</evidence>